<evidence type="ECO:0000256" key="12">
    <source>
        <dbReference type="ARBA" id="ARBA00030857"/>
    </source>
</evidence>
<comment type="similarity">
    <text evidence="4 16">Belongs to the class-III pyridoxal-phosphate-dependent aminotransferase family.</text>
</comment>
<accession>H0QK28</accession>
<dbReference type="Proteomes" id="UP000003828">
    <property type="component" value="Unassembled WGS sequence"/>
</dbReference>
<dbReference type="eggNOG" id="COG0160">
    <property type="taxonomic scope" value="Bacteria"/>
</dbReference>
<dbReference type="Gene3D" id="3.40.640.10">
    <property type="entry name" value="Type I PLP-dependent aspartate aminotransferase-like (Major domain)"/>
    <property type="match status" value="1"/>
</dbReference>
<evidence type="ECO:0000256" key="14">
    <source>
        <dbReference type="ARBA" id="ARBA00048021"/>
    </source>
</evidence>
<gene>
    <name evidence="17" type="primary">gabT</name>
    <name evidence="17" type="ORF">ARGLB_037_01190</name>
</gene>
<comment type="catalytic activity">
    <reaction evidence="14">
        <text>4-aminobutanoate + 2-oxoglutarate = succinate semialdehyde + L-glutamate</text>
        <dbReference type="Rhea" id="RHEA:23352"/>
        <dbReference type="ChEBI" id="CHEBI:16810"/>
        <dbReference type="ChEBI" id="CHEBI:29985"/>
        <dbReference type="ChEBI" id="CHEBI:57706"/>
        <dbReference type="ChEBI" id="CHEBI:59888"/>
        <dbReference type="EC" id="2.6.1.19"/>
    </reaction>
</comment>
<evidence type="ECO:0000256" key="16">
    <source>
        <dbReference type="RuleBase" id="RU003560"/>
    </source>
</evidence>
<dbReference type="CDD" id="cd00610">
    <property type="entry name" value="OAT_like"/>
    <property type="match status" value="1"/>
</dbReference>
<evidence type="ECO:0000256" key="10">
    <source>
        <dbReference type="ARBA" id="ARBA00029760"/>
    </source>
</evidence>
<dbReference type="AlphaFoldDB" id="H0QK28"/>
<evidence type="ECO:0000256" key="6">
    <source>
        <dbReference type="ARBA" id="ARBA00012912"/>
    </source>
</evidence>
<evidence type="ECO:0000256" key="3">
    <source>
        <dbReference type="ARBA" id="ARBA00005176"/>
    </source>
</evidence>
<keyword evidence="9 16" id="KW-0663">Pyridoxal phosphate</keyword>
<keyword evidence="8 17" id="KW-0808">Transferase</keyword>
<protein>
    <recommendedName>
        <fullName evidence="12">(S)-3-amino-2-methylpropionate transaminase</fullName>
        <ecNumber evidence="6">2.6.1.19</ecNumber>
        <ecNumber evidence="5">2.6.1.22</ecNumber>
    </recommendedName>
    <alternativeName>
        <fullName evidence="13">GABA aminotransferase</fullName>
    </alternativeName>
    <alternativeName>
        <fullName evidence="11">Gamma-amino-N-butyrate transaminase</fullName>
    </alternativeName>
    <alternativeName>
        <fullName evidence="15">Glutamate:succinic semialdehyde transaminase</fullName>
    </alternativeName>
    <alternativeName>
        <fullName evidence="10">L-AIBAT</fullName>
    </alternativeName>
</protein>
<dbReference type="GO" id="GO:0034386">
    <property type="term" value="F:4-aminobutyrate:2-oxoglutarate transaminase activity"/>
    <property type="evidence" value="ECO:0007669"/>
    <property type="project" value="UniProtKB-EC"/>
</dbReference>
<dbReference type="InterPro" id="IPR015422">
    <property type="entry name" value="PyrdxlP-dep_Trfase_small"/>
</dbReference>
<evidence type="ECO:0000256" key="13">
    <source>
        <dbReference type="ARBA" id="ARBA00031787"/>
    </source>
</evidence>
<dbReference type="PANTHER" id="PTHR11986">
    <property type="entry name" value="AMINOTRANSFERASE CLASS III"/>
    <property type="match status" value="1"/>
</dbReference>
<organism evidence="17 18">
    <name type="scientific">Arthrobacter globiformis (strain ATCC 8010 / DSM 20124 / JCM 1332 / NBRC 12137 / NCIMB 8907 / NRRL B-2979 / 168)</name>
    <dbReference type="NCBI Taxonomy" id="1077972"/>
    <lineage>
        <taxon>Bacteria</taxon>
        <taxon>Bacillati</taxon>
        <taxon>Actinomycetota</taxon>
        <taxon>Actinomycetes</taxon>
        <taxon>Micrococcales</taxon>
        <taxon>Micrococcaceae</taxon>
        <taxon>Arthrobacter</taxon>
    </lineage>
</organism>
<sequence>MTTNTGGPAMTQQRIVRTEIPGPKSRTLHARRSEAVTSAVPSVLPIYVKAAGGGIIVDADGNQLIDLASGVGVSTVGNANPKVVDAVTQQISAFTHTAFFITPYEGYVEVCEKLNTLTPGDHPKRTALFNSGSEAVENAVKVARKATGRQAIVVLEHAYHGRTNLTLAMTAKAAPFKAGFGPLASEIYRVPASYPYRDGLTGEEAAARVISTIEAQIGASEVAGIVVEPIQGEGGFIVPAPGYLTALQAFTRANGILLIADEVQSGSGRTGAWFASEHEEIVPDVMAIGKGIGGGLPLSAVTGRAELMDAVQPGGLGGTYGGNPAACAAALAAIEEVQENGLLEAARKIGETAISRFKAAQELPGSPIGDIRGRGAMIAIELVEPGTKTPAPEIARAAARLCHEQGVLVLVTGTYGNVIRLLPPLVIGHDLFQEGLDVLIEAVSTAAANVTGAA</sequence>
<dbReference type="InterPro" id="IPR050103">
    <property type="entry name" value="Class-III_PLP-dep_AT"/>
</dbReference>
<dbReference type="GO" id="GO:0042802">
    <property type="term" value="F:identical protein binding"/>
    <property type="evidence" value="ECO:0007669"/>
    <property type="project" value="TreeGrafter"/>
</dbReference>
<dbReference type="NCBIfam" id="NF004714">
    <property type="entry name" value="PRK06058.1"/>
    <property type="match status" value="1"/>
</dbReference>
<dbReference type="GO" id="GO:0030170">
    <property type="term" value="F:pyridoxal phosphate binding"/>
    <property type="evidence" value="ECO:0007669"/>
    <property type="project" value="InterPro"/>
</dbReference>
<dbReference type="EMBL" id="BAEG01000037">
    <property type="protein sequence ID" value="GAB13268.1"/>
    <property type="molecule type" value="Genomic_DNA"/>
</dbReference>
<dbReference type="InterPro" id="IPR015424">
    <property type="entry name" value="PyrdxlP-dep_Trfase"/>
</dbReference>
<evidence type="ECO:0000256" key="8">
    <source>
        <dbReference type="ARBA" id="ARBA00022679"/>
    </source>
</evidence>
<dbReference type="InterPro" id="IPR004632">
    <property type="entry name" value="4NH2But_aminotransferase_bac"/>
</dbReference>
<proteinExistence type="inferred from homology"/>
<dbReference type="NCBIfam" id="TIGR00700">
    <property type="entry name" value="GABAtrnsam"/>
    <property type="match status" value="1"/>
</dbReference>
<dbReference type="InterPro" id="IPR005814">
    <property type="entry name" value="Aminotrans_3"/>
</dbReference>
<comment type="cofactor">
    <cofactor evidence="2">
        <name>pyridoxal 5'-phosphate</name>
        <dbReference type="ChEBI" id="CHEBI:597326"/>
    </cofactor>
</comment>
<evidence type="ECO:0000256" key="15">
    <source>
        <dbReference type="ARBA" id="ARBA00050054"/>
    </source>
</evidence>
<comment type="catalytic activity">
    <reaction evidence="1">
        <text>(S)-3-amino-2-methylpropanoate + 2-oxoglutarate = 2-methyl-3-oxopropanoate + L-glutamate</text>
        <dbReference type="Rhea" id="RHEA:13993"/>
        <dbReference type="ChEBI" id="CHEBI:16810"/>
        <dbReference type="ChEBI" id="CHEBI:29985"/>
        <dbReference type="ChEBI" id="CHEBI:57700"/>
        <dbReference type="ChEBI" id="CHEBI:58655"/>
        <dbReference type="EC" id="2.6.1.22"/>
    </reaction>
</comment>
<evidence type="ECO:0000256" key="5">
    <source>
        <dbReference type="ARBA" id="ARBA00012876"/>
    </source>
</evidence>
<evidence type="ECO:0000313" key="18">
    <source>
        <dbReference type="Proteomes" id="UP000003828"/>
    </source>
</evidence>
<name>H0QK28_ARTG1</name>
<dbReference type="FunFam" id="3.40.640.10:FF:000013">
    <property type="entry name" value="4-aminobutyrate aminotransferase"/>
    <property type="match status" value="1"/>
</dbReference>
<dbReference type="SUPFAM" id="SSF53383">
    <property type="entry name" value="PLP-dependent transferases"/>
    <property type="match status" value="1"/>
</dbReference>
<dbReference type="PIRSF" id="PIRSF000521">
    <property type="entry name" value="Transaminase_4ab_Lys_Orn"/>
    <property type="match status" value="1"/>
</dbReference>
<reference evidence="17 18" key="1">
    <citation type="submission" date="2011-12" db="EMBL/GenBank/DDBJ databases">
        <title>Whole genome shotgun sequence of Arthrobacter globiformis NBRC 12137.</title>
        <authorList>
            <person name="Miyazawa S."/>
            <person name="Hosoyama A."/>
            <person name="Tsuchikane K."/>
            <person name="Katsumata H."/>
            <person name="Yamazaki S."/>
            <person name="Fujita N."/>
        </authorList>
    </citation>
    <scope>NUCLEOTIDE SEQUENCE [LARGE SCALE GENOMIC DNA]</scope>
    <source>
        <strain evidence="17 18">NBRC 12137</strain>
    </source>
</reference>
<evidence type="ECO:0000256" key="9">
    <source>
        <dbReference type="ARBA" id="ARBA00022898"/>
    </source>
</evidence>
<keyword evidence="18" id="KW-1185">Reference proteome</keyword>
<dbReference type="RefSeq" id="WP_003800347.1">
    <property type="nucleotide sequence ID" value="NZ_BAEG01000037.1"/>
</dbReference>
<dbReference type="GO" id="GO:0009448">
    <property type="term" value="P:gamma-aminobutyric acid metabolic process"/>
    <property type="evidence" value="ECO:0007669"/>
    <property type="project" value="InterPro"/>
</dbReference>
<dbReference type="Pfam" id="PF00202">
    <property type="entry name" value="Aminotran_3"/>
    <property type="match status" value="1"/>
</dbReference>
<evidence type="ECO:0000256" key="11">
    <source>
        <dbReference type="ARBA" id="ARBA00030204"/>
    </source>
</evidence>
<dbReference type="STRING" id="1077972.ARGLB_037_01190"/>
<dbReference type="EC" id="2.6.1.22" evidence="5"/>
<evidence type="ECO:0000256" key="1">
    <source>
        <dbReference type="ARBA" id="ARBA00001750"/>
    </source>
</evidence>
<dbReference type="Gene3D" id="3.90.1150.10">
    <property type="entry name" value="Aspartate Aminotransferase, domain 1"/>
    <property type="match status" value="1"/>
</dbReference>
<dbReference type="EC" id="2.6.1.19" evidence="6"/>
<dbReference type="InterPro" id="IPR015421">
    <property type="entry name" value="PyrdxlP-dep_Trfase_major"/>
</dbReference>
<dbReference type="GO" id="GO:0047298">
    <property type="term" value="F:(S)-3-amino-2-methylpropionate transaminase activity"/>
    <property type="evidence" value="ECO:0007669"/>
    <property type="project" value="UniProtKB-EC"/>
</dbReference>
<evidence type="ECO:0000256" key="2">
    <source>
        <dbReference type="ARBA" id="ARBA00001933"/>
    </source>
</evidence>
<evidence type="ECO:0000256" key="7">
    <source>
        <dbReference type="ARBA" id="ARBA00022576"/>
    </source>
</evidence>
<keyword evidence="7 17" id="KW-0032">Aminotransferase</keyword>
<comment type="caution">
    <text evidence="17">The sequence shown here is derived from an EMBL/GenBank/DDBJ whole genome shotgun (WGS) entry which is preliminary data.</text>
</comment>
<comment type="pathway">
    <text evidence="3">Amino-acid degradation; 4-aminobutanoate degradation.</text>
</comment>
<evidence type="ECO:0000313" key="17">
    <source>
        <dbReference type="EMBL" id="GAB13268.1"/>
    </source>
</evidence>
<evidence type="ECO:0000256" key="4">
    <source>
        <dbReference type="ARBA" id="ARBA00008954"/>
    </source>
</evidence>